<evidence type="ECO:0000256" key="5">
    <source>
        <dbReference type="PROSITE-ProRule" id="PRU01091"/>
    </source>
</evidence>
<dbReference type="Proteomes" id="UP001500655">
    <property type="component" value="Unassembled WGS sequence"/>
</dbReference>
<sequence>MTVTSLSRPSAARTLHEVDTDPATLVVNVQIAVPSGTPAADRVIALARRLQALAADDVASARVSTTVSVVLDSVETETGARPSLLPVPVSPAPVPAAPAADDDQVLAAALASVEPFVGAGLSSVEEADLVLYPERRVALLDGEPLEFTRREYDLLLYLIENGGRVLNRMQLLSQVWGYPYLGGERTVDVHVRRLRAKLGSRGPQLHTVRGVGYRLDRLERAAVVRERALTA</sequence>
<keyword evidence="4" id="KW-0804">Transcription</keyword>
<evidence type="ECO:0000256" key="2">
    <source>
        <dbReference type="ARBA" id="ARBA00023015"/>
    </source>
</evidence>
<gene>
    <name evidence="7" type="ORF">GCM10009681_30120</name>
</gene>
<name>A0ABN2KI99_9ACTN</name>
<evidence type="ECO:0000313" key="7">
    <source>
        <dbReference type="EMBL" id="GAA1756936.1"/>
    </source>
</evidence>
<dbReference type="PANTHER" id="PTHR48111">
    <property type="entry name" value="REGULATOR OF RPOS"/>
    <property type="match status" value="1"/>
</dbReference>
<dbReference type="RefSeq" id="WP_344081916.1">
    <property type="nucleotide sequence ID" value="NZ_BAAALS010000013.1"/>
</dbReference>
<keyword evidence="2" id="KW-0805">Transcription regulation</keyword>
<keyword evidence="8" id="KW-1185">Reference proteome</keyword>
<dbReference type="Gene3D" id="1.10.10.10">
    <property type="entry name" value="Winged helix-like DNA-binding domain superfamily/Winged helix DNA-binding domain"/>
    <property type="match status" value="1"/>
</dbReference>
<evidence type="ECO:0000256" key="4">
    <source>
        <dbReference type="ARBA" id="ARBA00023163"/>
    </source>
</evidence>
<dbReference type="Pfam" id="PF00486">
    <property type="entry name" value="Trans_reg_C"/>
    <property type="match status" value="1"/>
</dbReference>
<feature type="DNA-binding region" description="OmpR/PhoB-type" evidence="5">
    <location>
        <begin position="121"/>
        <end position="217"/>
    </location>
</feature>
<evidence type="ECO:0000259" key="6">
    <source>
        <dbReference type="PROSITE" id="PS51755"/>
    </source>
</evidence>
<dbReference type="PANTHER" id="PTHR48111:SF4">
    <property type="entry name" value="DNA-BINDING DUAL TRANSCRIPTIONAL REGULATOR OMPR"/>
    <property type="match status" value="1"/>
</dbReference>
<dbReference type="SUPFAM" id="SSF46894">
    <property type="entry name" value="C-terminal effector domain of the bipartite response regulators"/>
    <property type="match status" value="1"/>
</dbReference>
<dbReference type="InterPro" id="IPR039420">
    <property type="entry name" value="WalR-like"/>
</dbReference>
<keyword evidence="3 5" id="KW-0238">DNA-binding</keyword>
<evidence type="ECO:0000256" key="1">
    <source>
        <dbReference type="ARBA" id="ARBA00022553"/>
    </source>
</evidence>
<evidence type="ECO:0000313" key="8">
    <source>
        <dbReference type="Proteomes" id="UP001500655"/>
    </source>
</evidence>
<feature type="domain" description="OmpR/PhoB-type" evidence="6">
    <location>
        <begin position="121"/>
        <end position="217"/>
    </location>
</feature>
<accession>A0ABN2KI99</accession>
<keyword evidence="1" id="KW-0597">Phosphoprotein</keyword>
<dbReference type="InterPro" id="IPR036388">
    <property type="entry name" value="WH-like_DNA-bd_sf"/>
</dbReference>
<organism evidence="7 8">
    <name type="scientific">Luedemannella helvata</name>
    <dbReference type="NCBI Taxonomy" id="349315"/>
    <lineage>
        <taxon>Bacteria</taxon>
        <taxon>Bacillati</taxon>
        <taxon>Actinomycetota</taxon>
        <taxon>Actinomycetes</taxon>
        <taxon>Micromonosporales</taxon>
        <taxon>Micromonosporaceae</taxon>
        <taxon>Luedemannella</taxon>
    </lineage>
</organism>
<dbReference type="EMBL" id="BAAALS010000013">
    <property type="protein sequence ID" value="GAA1756936.1"/>
    <property type="molecule type" value="Genomic_DNA"/>
</dbReference>
<dbReference type="SMART" id="SM00862">
    <property type="entry name" value="Trans_reg_C"/>
    <property type="match status" value="1"/>
</dbReference>
<dbReference type="InterPro" id="IPR016032">
    <property type="entry name" value="Sig_transdc_resp-reg_C-effctor"/>
</dbReference>
<reference evidence="8" key="1">
    <citation type="journal article" date="2019" name="Int. J. Syst. Evol. Microbiol.">
        <title>The Global Catalogue of Microorganisms (GCM) 10K type strain sequencing project: providing services to taxonomists for standard genome sequencing and annotation.</title>
        <authorList>
            <consortium name="The Broad Institute Genomics Platform"/>
            <consortium name="The Broad Institute Genome Sequencing Center for Infectious Disease"/>
            <person name="Wu L."/>
            <person name="Ma J."/>
        </authorList>
    </citation>
    <scope>NUCLEOTIDE SEQUENCE [LARGE SCALE GENOMIC DNA]</scope>
    <source>
        <strain evidence="8">JCM 13249</strain>
    </source>
</reference>
<evidence type="ECO:0000256" key="3">
    <source>
        <dbReference type="ARBA" id="ARBA00023125"/>
    </source>
</evidence>
<dbReference type="CDD" id="cd00383">
    <property type="entry name" value="trans_reg_C"/>
    <property type="match status" value="1"/>
</dbReference>
<comment type="caution">
    <text evidence="7">The sequence shown here is derived from an EMBL/GenBank/DDBJ whole genome shotgun (WGS) entry which is preliminary data.</text>
</comment>
<dbReference type="PROSITE" id="PS51755">
    <property type="entry name" value="OMPR_PHOB"/>
    <property type="match status" value="1"/>
</dbReference>
<proteinExistence type="predicted"/>
<protein>
    <recommendedName>
        <fullName evidence="6">OmpR/PhoB-type domain-containing protein</fullName>
    </recommendedName>
</protein>
<dbReference type="InterPro" id="IPR001867">
    <property type="entry name" value="OmpR/PhoB-type_DNA-bd"/>
</dbReference>